<dbReference type="AlphaFoldDB" id="A0A448SZK6"/>
<name>A0A448SZK6_SERFO</name>
<proteinExistence type="predicted"/>
<sequence length="91" mass="10182">MNPTIAAFPLQRRTQPQPCVTTVILRSQQRQCHAARSAKAKVLSPLIRRAINQQRDRPRPHTLSGDCHLLLGKQRSCIGNMDLFAQLDLGA</sequence>
<reference evidence="1 2" key="1">
    <citation type="submission" date="2018-12" db="EMBL/GenBank/DDBJ databases">
        <authorList>
            <consortium name="Pathogen Informatics"/>
        </authorList>
    </citation>
    <scope>NUCLEOTIDE SEQUENCE [LARGE SCALE GENOMIC DNA]</scope>
    <source>
        <strain evidence="1 2">NCTC13193</strain>
    </source>
</reference>
<accession>A0A448SZK6</accession>
<evidence type="ECO:0000313" key="1">
    <source>
        <dbReference type="EMBL" id="VEI73059.1"/>
    </source>
</evidence>
<evidence type="ECO:0000313" key="2">
    <source>
        <dbReference type="Proteomes" id="UP000270487"/>
    </source>
</evidence>
<protein>
    <submittedName>
        <fullName evidence="1">Uncharacterized protein</fullName>
    </submittedName>
</protein>
<gene>
    <name evidence="1" type="ORF">NCTC13193_03962</name>
</gene>
<organism evidence="1 2">
    <name type="scientific">Serratia fonticola</name>
    <dbReference type="NCBI Taxonomy" id="47917"/>
    <lineage>
        <taxon>Bacteria</taxon>
        <taxon>Pseudomonadati</taxon>
        <taxon>Pseudomonadota</taxon>
        <taxon>Gammaproteobacteria</taxon>
        <taxon>Enterobacterales</taxon>
        <taxon>Yersiniaceae</taxon>
        <taxon>Serratia</taxon>
    </lineage>
</organism>
<dbReference type="Proteomes" id="UP000270487">
    <property type="component" value="Chromosome"/>
</dbReference>
<dbReference type="EMBL" id="LR134492">
    <property type="protein sequence ID" value="VEI73059.1"/>
    <property type="molecule type" value="Genomic_DNA"/>
</dbReference>